<keyword evidence="1" id="KW-1133">Transmembrane helix</keyword>
<dbReference type="Pfam" id="PF04892">
    <property type="entry name" value="VanZ"/>
    <property type="match status" value="1"/>
</dbReference>
<dbReference type="OrthoDB" id="5568182at2"/>
<evidence type="ECO:0000256" key="1">
    <source>
        <dbReference type="SAM" id="Phobius"/>
    </source>
</evidence>
<evidence type="ECO:0000313" key="3">
    <source>
        <dbReference type="EMBL" id="TFZ01008.1"/>
    </source>
</evidence>
<dbReference type="AlphaFoldDB" id="A0A4Z0BRW7"/>
<sequence>MTGPNERHAIGNAHIGVRIETARGRVLDEAAHEVQVRGYHPQSLAARQTREDVIEELVGTDAVERHAAEIDLRKVLVHAKDAMNQRASKACVCVRFFAICIMPIHGKRAARATPTPTDGLHPEILSRAIHQHALRRMNLPVHRMARLAFWIAALAVLYFSVAPVGDREPLTGWDKGNHIAAFAALTISGLLGWTRWVPLVLAGLLGYGLFIELLQLLVPDHYFDLRDLAADFIGIAAGWCALEAARLAAARLR</sequence>
<feature type="transmembrane region" description="Helical" evidence="1">
    <location>
        <begin position="230"/>
        <end position="249"/>
    </location>
</feature>
<keyword evidence="1" id="KW-0812">Transmembrane</keyword>
<dbReference type="InterPro" id="IPR006976">
    <property type="entry name" value="VanZ-like"/>
</dbReference>
<proteinExistence type="predicted"/>
<name>A0A4Z0BRW7_9BURK</name>
<feature type="transmembrane region" description="Helical" evidence="1">
    <location>
        <begin position="176"/>
        <end position="193"/>
    </location>
</feature>
<feature type="transmembrane region" description="Helical" evidence="1">
    <location>
        <begin position="144"/>
        <end position="164"/>
    </location>
</feature>
<evidence type="ECO:0000313" key="4">
    <source>
        <dbReference type="Proteomes" id="UP000298180"/>
    </source>
</evidence>
<keyword evidence="1" id="KW-0472">Membrane</keyword>
<evidence type="ECO:0000259" key="2">
    <source>
        <dbReference type="Pfam" id="PF04892"/>
    </source>
</evidence>
<protein>
    <submittedName>
        <fullName evidence="3">VanZ family protein</fullName>
    </submittedName>
</protein>
<organism evidence="3 4">
    <name type="scientific">Ramlibacter henchirensis</name>
    <dbReference type="NCBI Taxonomy" id="204072"/>
    <lineage>
        <taxon>Bacteria</taxon>
        <taxon>Pseudomonadati</taxon>
        <taxon>Pseudomonadota</taxon>
        <taxon>Betaproteobacteria</taxon>
        <taxon>Burkholderiales</taxon>
        <taxon>Comamonadaceae</taxon>
        <taxon>Ramlibacter</taxon>
    </lineage>
</organism>
<feature type="domain" description="VanZ-like" evidence="2">
    <location>
        <begin position="137"/>
        <end position="241"/>
    </location>
</feature>
<gene>
    <name evidence="3" type="ORF">EZ313_20720</name>
</gene>
<dbReference type="Proteomes" id="UP000298180">
    <property type="component" value="Unassembled WGS sequence"/>
</dbReference>
<feature type="transmembrane region" description="Helical" evidence="1">
    <location>
        <begin position="200"/>
        <end position="218"/>
    </location>
</feature>
<comment type="caution">
    <text evidence="3">The sequence shown here is derived from an EMBL/GenBank/DDBJ whole genome shotgun (WGS) entry which is preliminary data.</text>
</comment>
<reference evidence="3 4" key="1">
    <citation type="submission" date="2019-03" db="EMBL/GenBank/DDBJ databases">
        <title>Ramlibacter henchirensis DSM 14656, whole genome shotgun sequence.</title>
        <authorList>
            <person name="Zhang X."/>
            <person name="Feng G."/>
            <person name="Zhu H."/>
        </authorList>
    </citation>
    <scope>NUCLEOTIDE SEQUENCE [LARGE SCALE GENOMIC DNA]</scope>
    <source>
        <strain evidence="3 4">DSM 14656</strain>
    </source>
</reference>
<dbReference type="EMBL" id="SMLM01000003">
    <property type="protein sequence ID" value="TFZ01008.1"/>
    <property type="molecule type" value="Genomic_DNA"/>
</dbReference>
<accession>A0A4Z0BRW7</accession>
<keyword evidence="4" id="KW-1185">Reference proteome</keyword>